<name>A0A8T0T6A5_PANVG</name>
<sequence length="104" mass="12091">MPEPHHLHALHAPSPPAPLHRLHRDAAHEWCPRHRHPPRSTVFRAGPMPAPLCLPHRRLRRPRWRRAWSSSPFLAPFSPPLFRSGHHHSRPLTRATLDSNWDLG</sequence>
<evidence type="ECO:0000313" key="2">
    <source>
        <dbReference type="EMBL" id="KAG2604755.1"/>
    </source>
</evidence>
<evidence type="ECO:0000313" key="3">
    <source>
        <dbReference type="Proteomes" id="UP000823388"/>
    </source>
</evidence>
<dbReference type="Proteomes" id="UP000823388">
    <property type="component" value="Chromosome 4N"/>
</dbReference>
<organism evidence="2 3">
    <name type="scientific">Panicum virgatum</name>
    <name type="common">Blackwell switchgrass</name>
    <dbReference type="NCBI Taxonomy" id="38727"/>
    <lineage>
        <taxon>Eukaryota</taxon>
        <taxon>Viridiplantae</taxon>
        <taxon>Streptophyta</taxon>
        <taxon>Embryophyta</taxon>
        <taxon>Tracheophyta</taxon>
        <taxon>Spermatophyta</taxon>
        <taxon>Magnoliopsida</taxon>
        <taxon>Liliopsida</taxon>
        <taxon>Poales</taxon>
        <taxon>Poaceae</taxon>
        <taxon>PACMAD clade</taxon>
        <taxon>Panicoideae</taxon>
        <taxon>Panicodae</taxon>
        <taxon>Paniceae</taxon>
        <taxon>Panicinae</taxon>
        <taxon>Panicum</taxon>
        <taxon>Panicum sect. Hiantes</taxon>
    </lineage>
</organism>
<proteinExistence type="predicted"/>
<comment type="caution">
    <text evidence="2">The sequence shown here is derived from an EMBL/GenBank/DDBJ whole genome shotgun (WGS) entry which is preliminary data.</text>
</comment>
<dbReference type="AlphaFoldDB" id="A0A8T0T6A5"/>
<protein>
    <submittedName>
        <fullName evidence="2">Uncharacterized protein</fullName>
    </submittedName>
</protein>
<gene>
    <name evidence="2" type="ORF">PVAP13_4NG153489</name>
</gene>
<dbReference type="EMBL" id="CM029044">
    <property type="protein sequence ID" value="KAG2604755.1"/>
    <property type="molecule type" value="Genomic_DNA"/>
</dbReference>
<reference evidence="2" key="1">
    <citation type="submission" date="2020-05" db="EMBL/GenBank/DDBJ databases">
        <title>WGS assembly of Panicum virgatum.</title>
        <authorList>
            <person name="Lovell J.T."/>
            <person name="Jenkins J."/>
            <person name="Shu S."/>
            <person name="Juenger T.E."/>
            <person name="Schmutz J."/>
        </authorList>
    </citation>
    <scope>NUCLEOTIDE SEQUENCE</scope>
    <source>
        <strain evidence="2">AP13</strain>
    </source>
</reference>
<keyword evidence="3" id="KW-1185">Reference proteome</keyword>
<feature type="region of interest" description="Disordered" evidence="1">
    <location>
        <begin position="83"/>
        <end position="104"/>
    </location>
</feature>
<accession>A0A8T0T6A5</accession>
<evidence type="ECO:0000256" key="1">
    <source>
        <dbReference type="SAM" id="MobiDB-lite"/>
    </source>
</evidence>